<reference evidence="8" key="1">
    <citation type="submission" date="2011-06" db="EMBL/GenBank/DDBJ databases">
        <title>The complete genome of chromosome of Runella slithyformis DSM 19594.</title>
        <authorList>
            <consortium name="US DOE Joint Genome Institute (JGI-PGF)"/>
            <person name="Lucas S."/>
            <person name="Han J."/>
            <person name="Lapidus A."/>
            <person name="Bruce D."/>
            <person name="Goodwin L."/>
            <person name="Pitluck S."/>
            <person name="Peters L."/>
            <person name="Kyrpides N."/>
            <person name="Mavromatis K."/>
            <person name="Ivanova N."/>
            <person name="Ovchinnikova G."/>
            <person name="Zhang X."/>
            <person name="Misra M."/>
            <person name="Detter J.C."/>
            <person name="Tapia R."/>
            <person name="Han C."/>
            <person name="Land M."/>
            <person name="Hauser L."/>
            <person name="Markowitz V."/>
            <person name="Cheng J.-F."/>
            <person name="Hugenholtz P."/>
            <person name="Woyke T."/>
            <person name="Wu D."/>
            <person name="Tindall B."/>
            <person name="Faehrich R."/>
            <person name="Brambilla E."/>
            <person name="Klenk H.-P."/>
            <person name="Eisen J.A."/>
        </authorList>
    </citation>
    <scope>NUCLEOTIDE SEQUENCE [LARGE SCALE GENOMIC DNA]</scope>
    <source>
        <strain evidence="8">ATCC 29530 / DSM 19594 / LMG 11500 / NCIMB 11436 / LSU 4</strain>
    </source>
</reference>
<dbReference type="EMBL" id="CP002859">
    <property type="protein sequence ID" value="AEI48402.1"/>
    <property type="molecule type" value="Genomic_DNA"/>
</dbReference>
<sequence length="428" mass="48490">MPGHIDTIHLRSSEVDEILSQPPSWLVRWGITVFFFVLLTLIFVGWFVKYPDLVKGSLRIVGDDFPKSANAKSDGKLVKLFTKEGDNVQKAQPLAYLESTANPDEVVAAAVMADSLVKCIQRDDLANLYQLPIPFYFQLGELQKSFQTFQDMYTRSKSLLNGGVFDQKQAALQNDLAQLKLLEGNLHTQIINHKSDLELAEADLQMNRSLQKEKVVADVEVRRSQSIFIAKKQVVDQAQTAFNNNGMAQNQKRQELLELTKTRIEQKNSLFQAINTLKSDIEAWKQRFVVIAPVSGKVAFLAPLQEGQTVKTGQELFYVLPQNSGFHGEMHLGQYNFGKVQRGQEVIVKLPGYPFQEFGSIRGKITAISELPQDSLYLLKVTFPKGLVTSSKRKLPFRNGMSATGEIVTEDLRLIERLFYDFRRMLKR</sequence>
<dbReference type="InterPro" id="IPR058982">
    <property type="entry name" value="Beta-barrel_AprE"/>
</dbReference>
<evidence type="ECO:0000256" key="1">
    <source>
        <dbReference type="ARBA" id="ARBA00004167"/>
    </source>
</evidence>
<comment type="subcellular location">
    <subcellularLocation>
        <location evidence="1">Membrane</location>
        <topology evidence="1">Single-pass membrane protein</topology>
    </subcellularLocation>
</comment>
<evidence type="ECO:0000313" key="7">
    <source>
        <dbReference type="EMBL" id="AEI48402.1"/>
    </source>
</evidence>
<dbReference type="Proteomes" id="UP000000493">
    <property type="component" value="Chromosome"/>
</dbReference>
<evidence type="ECO:0000256" key="4">
    <source>
        <dbReference type="ARBA" id="ARBA00023136"/>
    </source>
</evidence>
<proteinExistence type="predicted"/>
<dbReference type="Gene3D" id="2.40.50.100">
    <property type="match status" value="1"/>
</dbReference>
<dbReference type="InterPro" id="IPR050739">
    <property type="entry name" value="MFP"/>
</dbReference>
<evidence type="ECO:0000259" key="6">
    <source>
        <dbReference type="Pfam" id="PF26002"/>
    </source>
</evidence>
<evidence type="ECO:0000256" key="5">
    <source>
        <dbReference type="SAM" id="Phobius"/>
    </source>
</evidence>
<keyword evidence="8" id="KW-1185">Reference proteome</keyword>
<dbReference type="AlphaFoldDB" id="A0A7U3ZJM0"/>
<evidence type="ECO:0000256" key="2">
    <source>
        <dbReference type="ARBA" id="ARBA00022692"/>
    </source>
</evidence>
<keyword evidence="3 5" id="KW-1133">Transmembrane helix</keyword>
<reference evidence="7 8" key="2">
    <citation type="journal article" date="2012" name="Stand. Genomic Sci.">
        <title>Complete genome sequence of the aquatic bacterium Runella slithyformis type strain (LSU 4(T)).</title>
        <authorList>
            <person name="Copeland A."/>
            <person name="Zhang X."/>
            <person name="Misra M."/>
            <person name="Lapidus A."/>
            <person name="Nolan M."/>
            <person name="Lucas S."/>
            <person name="Deshpande S."/>
            <person name="Cheng J.F."/>
            <person name="Tapia R."/>
            <person name="Goodwin L.A."/>
            <person name="Pitluck S."/>
            <person name="Liolios K."/>
            <person name="Pagani I."/>
            <person name="Ivanova N."/>
            <person name="Mikhailova N."/>
            <person name="Pati A."/>
            <person name="Chen A."/>
            <person name="Palaniappan K."/>
            <person name="Land M."/>
            <person name="Hauser L."/>
            <person name="Pan C."/>
            <person name="Jeffries C.D."/>
            <person name="Detter J.C."/>
            <person name="Brambilla E.M."/>
            <person name="Rohde M."/>
            <person name="Djao O.D."/>
            <person name="Goker M."/>
            <person name="Sikorski J."/>
            <person name="Tindall B.J."/>
            <person name="Woyke T."/>
            <person name="Bristow J."/>
            <person name="Eisen J.A."/>
            <person name="Markowitz V."/>
            <person name="Hugenholtz P."/>
            <person name="Kyrpides N.C."/>
            <person name="Klenk H.P."/>
            <person name="Mavromatis K."/>
        </authorList>
    </citation>
    <scope>NUCLEOTIDE SEQUENCE [LARGE SCALE GENOMIC DNA]</scope>
    <source>
        <strain evidence="8">ATCC 29530 / DSM 19594 / LMG 11500 / NCIMB 11436 / LSU 4</strain>
    </source>
</reference>
<dbReference type="Pfam" id="PF26002">
    <property type="entry name" value="Beta-barrel_AprE"/>
    <property type="match status" value="1"/>
</dbReference>
<gene>
    <name evidence="7" type="ordered locus">Runsl_1984</name>
</gene>
<evidence type="ECO:0000313" key="8">
    <source>
        <dbReference type="Proteomes" id="UP000000493"/>
    </source>
</evidence>
<accession>A0A7U3ZJM0</accession>
<protein>
    <recommendedName>
        <fullName evidence="6">AprE-like beta-barrel domain-containing protein</fullName>
    </recommendedName>
</protein>
<dbReference type="PRINTS" id="PR01490">
    <property type="entry name" value="RTXTOXIND"/>
</dbReference>
<keyword evidence="4 5" id="KW-0472">Membrane</keyword>
<feature type="domain" description="AprE-like beta-barrel" evidence="6">
    <location>
        <begin position="332"/>
        <end position="409"/>
    </location>
</feature>
<name>A0A7U3ZJM0_RUNSL</name>
<dbReference type="PANTHER" id="PTHR30386">
    <property type="entry name" value="MEMBRANE FUSION SUBUNIT OF EMRAB-TOLC MULTIDRUG EFFLUX PUMP"/>
    <property type="match status" value="1"/>
</dbReference>
<feature type="transmembrane region" description="Helical" evidence="5">
    <location>
        <begin position="26"/>
        <end position="48"/>
    </location>
</feature>
<dbReference type="Gene3D" id="2.40.30.170">
    <property type="match status" value="1"/>
</dbReference>
<evidence type="ECO:0000256" key="3">
    <source>
        <dbReference type="ARBA" id="ARBA00022989"/>
    </source>
</evidence>
<keyword evidence="2 5" id="KW-0812">Transmembrane</keyword>
<dbReference type="PANTHER" id="PTHR30386:SF26">
    <property type="entry name" value="TRANSPORT PROTEIN COMB"/>
    <property type="match status" value="1"/>
</dbReference>
<dbReference type="GO" id="GO:0016020">
    <property type="term" value="C:membrane"/>
    <property type="evidence" value="ECO:0007669"/>
    <property type="project" value="UniProtKB-SubCell"/>
</dbReference>
<dbReference type="RefSeq" id="WP_013927714.1">
    <property type="nucleotide sequence ID" value="NC_015703.1"/>
</dbReference>
<dbReference type="KEGG" id="rsi:Runsl_1984"/>
<organism evidence="7 8">
    <name type="scientific">Runella slithyformis (strain ATCC 29530 / DSM 19594 / LMG 11500 / NCIMB 11436 / LSU 4)</name>
    <dbReference type="NCBI Taxonomy" id="761193"/>
    <lineage>
        <taxon>Bacteria</taxon>
        <taxon>Pseudomonadati</taxon>
        <taxon>Bacteroidota</taxon>
        <taxon>Cytophagia</taxon>
        <taxon>Cytophagales</taxon>
        <taxon>Spirosomataceae</taxon>
        <taxon>Runella</taxon>
    </lineage>
</organism>